<keyword evidence="2" id="KW-1185">Reference proteome</keyword>
<gene>
    <name evidence="1" type="ORF">CEXT_223661</name>
</gene>
<protein>
    <submittedName>
        <fullName evidence="1">Uncharacterized protein</fullName>
    </submittedName>
</protein>
<sequence length="127" mass="14188">MSLSLRANLWGFTSVIRIGESFFDAAWYSSKSADSLGGGVDFQVGRLSPQAHIKREFSKSNGQHFKHQNYKGVIRKPIDSSNAYAKKEQDEYVDQKIFPLGLEMARNHQNATPDDVPAEFKGGCVPH</sequence>
<evidence type="ECO:0000313" key="1">
    <source>
        <dbReference type="EMBL" id="GIY98492.1"/>
    </source>
</evidence>
<accession>A0AAV4XUS7</accession>
<comment type="caution">
    <text evidence="1">The sequence shown here is derived from an EMBL/GenBank/DDBJ whole genome shotgun (WGS) entry which is preliminary data.</text>
</comment>
<name>A0AAV4XUS7_CAEEX</name>
<evidence type="ECO:0000313" key="2">
    <source>
        <dbReference type="Proteomes" id="UP001054945"/>
    </source>
</evidence>
<dbReference type="AlphaFoldDB" id="A0AAV4XUS7"/>
<dbReference type="EMBL" id="BPLR01000930">
    <property type="protein sequence ID" value="GIY98492.1"/>
    <property type="molecule type" value="Genomic_DNA"/>
</dbReference>
<organism evidence="1 2">
    <name type="scientific">Caerostris extrusa</name>
    <name type="common">Bark spider</name>
    <name type="synonym">Caerostris bankana</name>
    <dbReference type="NCBI Taxonomy" id="172846"/>
    <lineage>
        <taxon>Eukaryota</taxon>
        <taxon>Metazoa</taxon>
        <taxon>Ecdysozoa</taxon>
        <taxon>Arthropoda</taxon>
        <taxon>Chelicerata</taxon>
        <taxon>Arachnida</taxon>
        <taxon>Araneae</taxon>
        <taxon>Araneomorphae</taxon>
        <taxon>Entelegynae</taxon>
        <taxon>Araneoidea</taxon>
        <taxon>Araneidae</taxon>
        <taxon>Caerostris</taxon>
    </lineage>
</organism>
<dbReference type="Proteomes" id="UP001054945">
    <property type="component" value="Unassembled WGS sequence"/>
</dbReference>
<proteinExistence type="predicted"/>
<reference evidence="1 2" key="1">
    <citation type="submission" date="2021-06" db="EMBL/GenBank/DDBJ databases">
        <title>Caerostris extrusa draft genome.</title>
        <authorList>
            <person name="Kono N."/>
            <person name="Arakawa K."/>
        </authorList>
    </citation>
    <scope>NUCLEOTIDE SEQUENCE [LARGE SCALE GENOMIC DNA]</scope>
</reference>